<name>A0A0C3S7Y9_PHLG1</name>
<dbReference type="AlphaFoldDB" id="A0A0C3S7Y9"/>
<dbReference type="OrthoDB" id="2588098at2759"/>
<evidence type="ECO:0008006" key="3">
    <source>
        <dbReference type="Google" id="ProtNLM"/>
    </source>
</evidence>
<protein>
    <recommendedName>
        <fullName evidence="3">F-box domain-containing protein</fullName>
    </recommendedName>
</protein>
<reference evidence="1 2" key="1">
    <citation type="journal article" date="2014" name="PLoS Genet.">
        <title>Analysis of the Phlebiopsis gigantea genome, transcriptome and secretome provides insight into its pioneer colonization strategies of wood.</title>
        <authorList>
            <person name="Hori C."/>
            <person name="Ishida T."/>
            <person name="Igarashi K."/>
            <person name="Samejima M."/>
            <person name="Suzuki H."/>
            <person name="Master E."/>
            <person name="Ferreira P."/>
            <person name="Ruiz-Duenas F.J."/>
            <person name="Held B."/>
            <person name="Canessa P."/>
            <person name="Larrondo L.F."/>
            <person name="Schmoll M."/>
            <person name="Druzhinina I.S."/>
            <person name="Kubicek C.P."/>
            <person name="Gaskell J.A."/>
            <person name="Kersten P."/>
            <person name="St John F."/>
            <person name="Glasner J."/>
            <person name="Sabat G."/>
            <person name="Splinter BonDurant S."/>
            <person name="Syed K."/>
            <person name="Yadav J."/>
            <person name="Mgbeahuruike A.C."/>
            <person name="Kovalchuk A."/>
            <person name="Asiegbu F.O."/>
            <person name="Lackner G."/>
            <person name="Hoffmeister D."/>
            <person name="Rencoret J."/>
            <person name="Gutierrez A."/>
            <person name="Sun H."/>
            <person name="Lindquist E."/>
            <person name="Barry K."/>
            <person name="Riley R."/>
            <person name="Grigoriev I.V."/>
            <person name="Henrissat B."/>
            <person name="Kues U."/>
            <person name="Berka R.M."/>
            <person name="Martinez A.T."/>
            <person name="Covert S.F."/>
            <person name="Blanchette R.A."/>
            <person name="Cullen D."/>
        </authorList>
    </citation>
    <scope>NUCLEOTIDE SEQUENCE [LARGE SCALE GENOMIC DNA]</scope>
    <source>
        <strain evidence="1 2">11061_1 CR5-6</strain>
    </source>
</reference>
<dbReference type="EMBL" id="KN840504">
    <property type="protein sequence ID" value="KIP07057.1"/>
    <property type="molecule type" value="Genomic_DNA"/>
</dbReference>
<dbReference type="HOGENOM" id="CLU_1107467_0_0_1"/>
<sequence>MSGLPDDILLHIFDQIDSFRDATNLCLTNSRVLLVGLRRVEQLCRRTLAPWSGDRVIAVRATFKLSLPDPVTGLTRQQELYPNLVEPDVLRPRGDLFAHFEMQEPDRPAGLIKGFTQFNPMSDPSSFCPPGFQWHRFGGMFLHNYPDDVAWVICNLTKREYAIAQDAEGCSSENKTLDIRRNRQFASKLRCTENWDATMQKVCWSMTIRGTWAGDRISIVALSQAQSRYTDWSQWKEVTVTRRYLDTGVAT</sequence>
<keyword evidence="2" id="KW-1185">Reference proteome</keyword>
<gene>
    <name evidence="1" type="ORF">PHLGIDRAFT_431774</name>
</gene>
<organism evidence="1 2">
    <name type="scientific">Phlebiopsis gigantea (strain 11061_1 CR5-6)</name>
    <name type="common">White-rot fungus</name>
    <name type="synonym">Peniophora gigantea</name>
    <dbReference type="NCBI Taxonomy" id="745531"/>
    <lineage>
        <taxon>Eukaryota</taxon>
        <taxon>Fungi</taxon>
        <taxon>Dikarya</taxon>
        <taxon>Basidiomycota</taxon>
        <taxon>Agaricomycotina</taxon>
        <taxon>Agaricomycetes</taxon>
        <taxon>Polyporales</taxon>
        <taxon>Phanerochaetaceae</taxon>
        <taxon>Phlebiopsis</taxon>
    </lineage>
</organism>
<dbReference type="Proteomes" id="UP000053257">
    <property type="component" value="Unassembled WGS sequence"/>
</dbReference>
<evidence type="ECO:0000313" key="1">
    <source>
        <dbReference type="EMBL" id="KIP07057.1"/>
    </source>
</evidence>
<accession>A0A0C3S7Y9</accession>
<proteinExistence type="predicted"/>
<evidence type="ECO:0000313" key="2">
    <source>
        <dbReference type="Proteomes" id="UP000053257"/>
    </source>
</evidence>